<organism evidence="3 4">
    <name type="scientific">Aspergillus cavernicola</name>
    <dbReference type="NCBI Taxonomy" id="176166"/>
    <lineage>
        <taxon>Eukaryota</taxon>
        <taxon>Fungi</taxon>
        <taxon>Dikarya</taxon>
        <taxon>Ascomycota</taxon>
        <taxon>Pezizomycotina</taxon>
        <taxon>Eurotiomycetes</taxon>
        <taxon>Eurotiomycetidae</taxon>
        <taxon>Eurotiales</taxon>
        <taxon>Aspergillaceae</taxon>
        <taxon>Aspergillus</taxon>
        <taxon>Aspergillus subgen. Nidulantes</taxon>
    </lineage>
</organism>
<name>A0ABR4HPU0_9EURO</name>
<dbReference type="PRINTS" id="PR00081">
    <property type="entry name" value="GDHRDH"/>
</dbReference>
<keyword evidence="2" id="KW-0560">Oxidoreductase</keyword>
<gene>
    <name evidence="3" type="ORF">BDW59DRAFT_175457</name>
</gene>
<dbReference type="InterPro" id="IPR036291">
    <property type="entry name" value="NAD(P)-bd_dom_sf"/>
</dbReference>
<evidence type="ECO:0000313" key="3">
    <source>
        <dbReference type="EMBL" id="KAL2817505.1"/>
    </source>
</evidence>
<protein>
    <submittedName>
        <fullName evidence="3">NAD(P)-binding protein</fullName>
    </submittedName>
</protein>
<reference evidence="3 4" key="1">
    <citation type="submission" date="2024-07" db="EMBL/GenBank/DDBJ databases">
        <title>Section-level genome sequencing and comparative genomics of Aspergillus sections Usti and Cavernicolus.</title>
        <authorList>
            <consortium name="Lawrence Berkeley National Laboratory"/>
            <person name="Nybo J.L."/>
            <person name="Vesth T.C."/>
            <person name="Theobald S."/>
            <person name="Frisvad J.C."/>
            <person name="Larsen T.O."/>
            <person name="Kjaerboelling I."/>
            <person name="Rothschild-Mancinelli K."/>
            <person name="Lyhne E.K."/>
            <person name="Kogle M.E."/>
            <person name="Barry K."/>
            <person name="Clum A."/>
            <person name="Na H."/>
            <person name="Ledsgaard L."/>
            <person name="Lin J."/>
            <person name="Lipzen A."/>
            <person name="Kuo A."/>
            <person name="Riley R."/>
            <person name="Mondo S."/>
            <person name="LaButti K."/>
            <person name="Haridas S."/>
            <person name="Pangalinan J."/>
            <person name="Salamov A.A."/>
            <person name="Simmons B.A."/>
            <person name="Magnuson J.K."/>
            <person name="Chen J."/>
            <person name="Drula E."/>
            <person name="Henrissat B."/>
            <person name="Wiebenga A."/>
            <person name="Lubbers R.J."/>
            <person name="Gomes A.C."/>
            <person name="Makela M.R."/>
            <person name="Stajich J."/>
            <person name="Grigoriev I.V."/>
            <person name="Mortensen U.H."/>
            <person name="De vries R.P."/>
            <person name="Baker S.E."/>
            <person name="Andersen M.R."/>
        </authorList>
    </citation>
    <scope>NUCLEOTIDE SEQUENCE [LARGE SCALE GENOMIC DNA]</scope>
    <source>
        <strain evidence="3 4">CBS 600.67</strain>
    </source>
</reference>
<dbReference type="Gene3D" id="3.40.50.720">
    <property type="entry name" value="NAD(P)-binding Rossmann-like Domain"/>
    <property type="match status" value="1"/>
</dbReference>
<evidence type="ECO:0000256" key="1">
    <source>
        <dbReference type="ARBA" id="ARBA00006484"/>
    </source>
</evidence>
<dbReference type="InterPro" id="IPR002347">
    <property type="entry name" value="SDR_fam"/>
</dbReference>
<proteinExistence type="inferred from homology"/>
<accession>A0ABR4HPU0</accession>
<evidence type="ECO:0000256" key="2">
    <source>
        <dbReference type="ARBA" id="ARBA00023002"/>
    </source>
</evidence>
<comment type="similarity">
    <text evidence="1">Belongs to the short-chain dehydrogenases/reductases (SDR) family.</text>
</comment>
<evidence type="ECO:0000313" key="4">
    <source>
        <dbReference type="Proteomes" id="UP001610335"/>
    </source>
</evidence>
<dbReference type="Pfam" id="PF00106">
    <property type="entry name" value="adh_short"/>
    <property type="match status" value="1"/>
</dbReference>
<keyword evidence="4" id="KW-1185">Reference proteome</keyword>
<comment type="caution">
    <text evidence="3">The sequence shown here is derived from an EMBL/GenBank/DDBJ whole genome shotgun (WGS) entry which is preliminary data.</text>
</comment>
<dbReference type="SUPFAM" id="SSF51735">
    <property type="entry name" value="NAD(P)-binding Rossmann-fold domains"/>
    <property type="match status" value="1"/>
</dbReference>
<dbReference type="EMBL" id="JBFXLS010000091">
    <property type="protein sequence ID" value="KAL2817505.1"/>
    <property type="molecule type" value="Genomic_DNA"/>
</dbReference>
<dbReference type="Proteomes" id="UP001610335">
    <property type="component" value="Unassembled WGS sequence"/>
</dbReference>
<dbReference type="PANTHER" id="PTHR44229">
    <property type="entry name" value="15-HYDROXYPROSTAGLANDIN DEHYDROGENASE [NAD(+)]"/>
    <property type="match status" value="1"/>
</dbReference>
<dbReference type="PANTHER" id="PTHR44229:SF4">
    <property type="entry name" value="15-HYDROXYPROSTAGLANDIN DEHYDROGENASE [NAD(+)]"/>
    <property type="match status" value="1"/>
</dbReference>
<sequence length="325" mass="35701">MIAKTVESTSGVPVAQFLPDAFKDFLDDKIILIVGGSNGIGASLVELCCQNGAHVVIGDIDAPRGEQLARKCIQQWPVYSDPALPPKPPRAFFQKTDVTNYQSVLDLFDNAFKKYNRIDHVVVTAGSTETDEPWFDHSLSLTAIRKAPSNKDIDVNLIGTLYVTRVASVYLRHNRGPGVDRSILLFSCAAGFKETPGVSVYQAAKHGVQGLMRSLRANLNSPYQHSIRINTICPWMTQTGNSFPKSVEDRWAKEGLPLSTAQDVAKVSAGVLCDNSLHGTSMYVEGTRAWEIENNIDRLESQWLGEEPSQTLAQGQKVLRETLVA</sequence>